<dbReference type="PANTHER" id="PTHR11669">
    <property type="entry name" value="REPLICATION FACTOR C / DNA POLYMERASE III GAMMA-TAU SUBUNIT"/>
    <property type="match status" value="1"/>
</dbReference>
<dbReference type="Pfam" id="PF13177">
    <property type="entry name" value="DNA_pol3_delta2"/>
    <property type="match status" value="1"/>
</dbReference>
<protein>
    <submittedName>
        <fullName evidence="1">DNA polymerase III subunit delta</fullName>
    </submittedName>
</protein>
<dbReference type="EMBL" id="WJIE01000007">
    <property type="protein sequence ID" value="MRG95021.1"/>
    <property type="molecule type" value="Genomic_DNA"/>
</dbReference>
<evidence type="ECO:0000313" key="2">
    <source>
        <dbReference type="Proteomes" id="UP000440224"/>
    </source>
</evidence>
<dbReference type="RefSeq" id="WP_338046550.1">
    <property type="nucleotide sequence ID" value="NZ_WJIE01000007.1"/>
</dbReference>
<dbReference type="Gene3D" id="3.40.50.300">
    <property type="entry name" value="P-loop containing nucleotide triphosphate hydrolases"/>
    <property type="match status" value="1"/>
</dbReference>
<keyword evidence="2" id="KW-1185">Reference proteome</keyword>
<dbReference type="AlphaFoldDB" id="A0A6N7Q247"/>
<accession>A0A6N7Q247</accession>
<name>A0A6N7Q247_9BACT</name>
<dbReference type="PANTHER" id="PTHR11669:SF8">
    <property type="entry name" value="DNA POLYMERASE III SUBUNIT DELTA"/>
    <property type="match status" value="1"/>
</dbReference>
<gene>
    <name evidence="1" type="ORF">GF068_24325</name>
</gene>
<comment type="caution">
    <text evidence="1">The sequence shown here is derived from an EMBL/GenBank/DDBJ whole genome shotgun (WGS) entry which is preliminary data.</text>
</comment>
<dbReference type="SUPFAM" id="SSF52540">
    <property type="entry name" value="P-loop containing nucleoside triphosphate hydrolases"/>
    <property type="match status" value="1"/>
</dbReference>
<sequence length="332" mass="35973">MPFSRILGQDEAIRTLVRALESGRVHHAYRFEGPDGVGKEMVAFALAQALVCTGGDTLGCGRCDACQRAVTLSTERPEVPKHPDVILVERGLYPPATLDKKNEEVQGISIEQIRRIVLPHAAYPPHEGRARIFIIRRAEEITVAAANALLKTLEEPRQGTHFVLLTSRPDRMLDTIRSRTLKLRFGPLSDEVLHEILQAKGTPAGKQDLAIELAAGSAGAALELADAERTAARDEFVASMLAAVAAPDLGPAVALAEALDTKDKEKLRDDLRALGAALARSARGRVAADPRAAVIDARRYESVLRVLGYLERNASPNLSIIQLVSEMREAVP</sequence>
<proteinExistence type="predicted"/>
<organism evidence="1 2">
    <name type="scientific">Polyangium spumosum</name>
    <dbReference type="NCBI Taxonomy" id="889282"/>
    <lineage>
        <taxon>Bacteria</taxon>
        <taxon>Pseudomonadati</taxon>
        <taxon>Myxococcota</taxon>
        <taxon>Polyangia</taxon>
        <taxon>Polyangiales</taxon>
        <taxon>Polyangiaceae</taxon>
        <taxon>Polyangium</taxon>
    </lineage>
</organism>
<reference evidence="1 2" key="1">
    <citation type="submission" date="2019-10" db="EMBL/GenBank/DDBJ databases">
        <title>A soil myxobacterium in the family Polyangiaceae.</title>
        <authorList>
            <person name="Li Y."/>
            <person name="Wang J."/>
        </authorList>
    </citation>
    <scope>NUCLEOTIDE SEQUENCE [LARGE SCALE GENOMIC DNA]</scope>
    <source>
        <strain evidence="1 2">DSM 14734</strain>
    </source>
</reference>
<dbReference type="InterPro" id="IPR050238">
    <property type="entry name" value="DNA_Rep/Repair_Clamp_Loader"/>
</dbReference>
<dbReference type="GO" id="GO:0006261">
    <property type="term" value="P:DNA-templated DNA replication"/>
    <property type="evidence" value="ECO:0007669"/>
    <property type="project" value="TreeGrafter"/>
</dbReference>
<dbReference type="Proteomes" id="UP000440224">
    <property type="component" value="Unassembled WGS sequence"/>
</dbReference>
<dbReference type="InterPro" id="IPR027417">
    <property type="entry name" value="P-loop_NTPase"/>
</dbReference>
<evidence type="ECO:0000313" key="1">
    <source>
        <dbReference type="EMBL" id="MRG95021.1"/>
    </source>
</evidence>